<evidence type="ECO:0000313" key="2">
    <source>
        <dbReference type="Proteomes" id="UP000005104"/>
    </source>
</evidence>
<name>H5XYV1_9FIRM</name>
<dbReference type="HOGENOM" id="CLU_2552814_0_0_9"/>
<dbReference type="AlphaFoldDB" id="H5XYV1"/>
<proteinExistence type="predicted"/>
<dbReference type="RefSeq" id="WP_007786682.1">
    <property type="nucleotide sequence ID" value="NZ_CM001441.1"/>
</dbReference>
<evidence type="ECO:0000313" key="1">
    <source>
        <dbReference type="EMBL" id="EHQ91657.1"/>
    </source>
</evidence>
<organism evidence="1 2">
    <name type="scientific">Desulfosporosinus youngiae DSM 17734</name>
    <dbReference type="NCBI Taxonomy" id="768710"/>
    <lineage>
        <taxon>Bacteria</taxon>
        <taxon>Bacillati</taxon>
        <taxon>Bacillota</taxon>
        <taxon>Clostridia</taxon>
        <taxon>Eubacteriales</taxon>
        <taxon>Desulfitobacteriaceae</taxon>
        <taxon>Desulfosporosinus</taxon>
    </lineage>
</organism>
<sequence>MKRVLFDTTVLCGAIISLGVNYKLIQLARSAEFFEPVISEVVVCEFIEHCRKGLKGVVYSESEMMLSLQLLHLSWILKTLEG</sequence>
<evidence type="ECO:0008006" key="3">
    <source>
        <dbReference type="Google" id="ProtNLM"/>
    </source>
</evidence>
<protein>
    <recommendedName>
        <fullName evidence="3">PIN domain-containing protein</fullName>
    </recommendedName>
</protein>
<dbReference type="STRING" id="768710.DesyoDRAFT_4705"/>
<reference evidence="1 2" key="1">
    <citation type="submission" date="2011-11" db="EMBL/GenBank/DDBJ databases">
        <title>The Noncontiguous Finished genome of Desulfosporosinus youngiae DSM 17734.</title>
        <authorList>
            <consortium name="US DOE Joint Genome Institute (JGI-PGF)"/>
            <person name="Lucas S."/>
            <person name="Han J."/>
            <person name="Lapidus A."/>
            <person name="Cheng J.-F."/>
            <person name="Goodwin L."/>
            <person name="Pitluck S."/>
            <person name="Peters L."/>
            <person name="Ovchinnikova G."/>
            <person name="Lu M."/>
            <person name="Land M.L."/>
            <person name="Hauser L."/>
            <person name="Pester M."/>
            <person name="Spring S."/>
            <person name="Ollivier B."/>
            <person name="Rattei T."/>
            <person name="Klenk H.-P."/>
            <person name="Wagner M."/>
            <person name="Loy A."/>
            <person name="Woyke T.J."/>
        </authorList>
    </citation>
    <scope>NUCLEOTIDE SEQUENCE [LARGE SCALE GENOMIC DNA]</scope>
    <source>
        <strain evidence="1 2">DSM 17734</strain>
    </source>
</reference>
<gene>
    <name evidence="1" type="ORF">DesyoDRAFT_4705</name>
</gene>
<dbReference type="EMBL" id="CM001441">
    <property type="protein sequence ID" value="EHQ91657.1"/>
    <property type="molecule type" value="Genomic_DNA"/>
</dbReference>
<accession>H5XYV1</accession>
<dbReference type="Proteomes" id="UP000005104">
    <property type="component" value="Chromosome"/>
</dbReference>
<keyword evidence="2" id="KW-1185">Reference proteome</keyword>